<feature type="region of interest" description="Disordered" evidence="1">
    <location>
        <begin position="113"/>
        <end position="136"/>
    </location>
</feature>
<evidence type="ECO:0000256" key="1">
    <source>
        <dbReference type="SAM" id="MobiDB-lite"/>
    </source>
</evidence>
<feature type="compositionally biased region" description="Basic residues" evidence="1">
    <location>
        <begin position="1"/>
        <end position="11"/>
    </location>
</feature>
<accession>A0A068X2N9</accession>
<dbReference type="AlphaFoldDB" id="A0A068X2N9"/>
<proteinExistence type="predicted"/>
<reference evidence="2" key="2">
    <citation type="submission" date="2014-06" db="EMBL/GenBank/DDBJ databases">
        <authorList>
            <person name="Aslett M."/>
        </authorList>
    </citation>
    <scope>NUCLEOTIDE SEQUENCE</scope>
</reference>
<feature type="region of interest" description="Disordered" evidence="1">
    <location>
        <begin position="1"/>
        <end position="21"/>
    </location>
</feature>
<protein>
    <submittedName>
        <fullName evidence="4">Ovule protein</fullName>
    </submittedName>
</protein>
<reference evidence="4" key="3">
    <citation type="submission" date="2020-10" db="UniProtKB">
        <authorList>
            <consortium name="WormBaseParasite"/>
        </authorList>
    </citation>
    <scope>IDENTIFICATION</scope>
</reference>
<evidence type="ECO:0000313" key="3">
    <source>
        <dbReference type="Proteomes" id="UP000492820"/>
    </source>
</evidence>
<sequence length="161" mass="18067">MPSLNHRHHRSIPTSHQSVHVTTLPPFTPTLLLPKTGLEMTDTHLSYHSTFNATAIATIMNTRAFTMCSPPNQIQVVHTLSHPSFHAHAHLTDFIPPLTIPTSCLVLSPRHHNLQSHTSTPAPITPSPSHPHHQTSVRNTAEFHFCSLSHTHNNLRQYNFM</sequence>
<dbReference type="WBParaSite" id="EgrG_002057300">
    <property type="protein sequence ID" value="EgrG_002057300"/>
    <property type="gene ID" value="EgrG_002057300"/>
</dbReference>
<organism evidence="2">
    <name type="scientific">Echinococcus granulosus</name>
    <name type="common">Hydatid tapeworm</name>
    <dbReference type="NCBI Taxonomy" id="6210"/>
    <lineage>
        <taxon>Eukaryota</taxon>
        <taxon>Metazoa</taxon>
        <taxon>Spiralia</taxon>
        <taxon>Lophotrochozoa</taxon>
        <taxon>Platyhelminthes</taxon>
        <taxon>Cestoda</taxon>
        <taxon>Eucestoda</taxon>
        <taxon>Cyclophyllidea</taxon>
        <taxon>Taeniidae</taxon>
        <taxon>Echinococcus</taxon>
        <taxon>Echinococcus granulosus group</taxon>
    </lineage>
</organism>
<evidence type="ECO:0000313" key="4">
    <source>
        <dbReference type="WBParaSite" id="EgrG_002057300"/>
    </source>
</evidence>
<reference evidence="2 3" key="1">
    <citation type="journal article" date="2013" name="Nature">
        <title>The genomes of four tapeworm species reveal adaptations to parasitism.</title>
        <authorList>
            <person name="Tsai I.J."/>
            <person name="Zarowiecki M."/>
            <person name="Holroyd N."/>
            <person name="Garciarrubio A."/>
            <person name="Sanchez-Flores A."/>
            <person name="Brooks K.L."/>
            <person name="Tracey A."/>
            <person name="Bobes R.J."/>
            <person name="Fragoso G."/>
            <person name="Sciutto E."/>
            <person name="Aslett M."/>
            <person name="Beasley H."/>
            <person name="Bennett H.M."/>
            <person name="Cai J."/>
            <person name="Camicia F."/>
            <person name="Clark R."/>
            <person name="Cucher M."/>
            <person name="De Silva N."/>
            <person name="Day T.A."/>
            <person name="Deplazes P."/>
            <person name="Estrada K."/>
            <person name="Fernandez C."/>
            <person name="Holland P.W."/>
            <person name="Hou J."/>
            <person name="Hu S."/>
            <person name="Huckvale T."/>
            <person name="Hung S.S."/>
            <person name="Kamenetzky L."/>
            <person name="Keane J.A."/>
            <person name="Kiss F."/>
            <person name="Koziol U."/>
            <person name="Lambert O."/>
            <person name="Liu K."/>
            <person name="Luo X."/>
            <person name="Luo Y."/>
            <person name="Macchiaroli N."/>
            <person name="Nichol S."/>
            <person name="Paps J."/>
            <person name="Parkinson J."/>
            <person name="Pouchkina-Stantcheva N."/>
            <person name="Riddiford N."/>
            <person name="Rosenzvit M."/>
            <person name="Salinas G."/>
            <person name="Wasmuth J.D."/>
            <person name="Zamanian M."/>
            <person name="Zheng Y."/>
            <person name="Cai X."/>
            <person name="Soberon X."/>
            <person name="Olson P.D."/>
            <person name="Laclette J.P."/>
            <person name="Brehm K."/>
            <person name="Berriman M."/>
            <person name="Garciarrubio A."/>
            <person name="Bobes R.J."/>
            <person name="Fragoso G."/>
            <person name="Sanchez-Flores A."/>
            <person name="Estrada K."/>
            <person name="Cevallos M.A."/>
            <person name="Morett E."/>
            <person name="Gonzalez V."/>
            <person name="Portillo T."/>
            <person name="Ochoa-Leyva A."/>
            <person name="Jose M.V."/>
            <person name="Sciutto E."/>
            <person name="Landa A."/>
            <person name="Jimenez L."/>
            <person name="Valdes V."/>
            <person name="Carrero J.C."/>
            <person name="Larralde C."/>
            <person name="Morales-Montor J."/>
            <person name="Limon-Lason J."/>
            <person name="Soberon X."/>
            <person name="Laclette J.P."/>
        </authorList>
    </citation>
    <scope>NUCLEOTIDE SEQUENCE [LARGE SCALE GENOMIC DNA]</scope>
</reference>
<evidence type="ECO:0000313" key="2">
    <source>
        <dbReference type="EMBL" id="CDS25066.1"/>
    </source>
</evidence>
<name>A0A068X2N9_ECHGR</name>
<gene>
    <name evidence="2" type="ORF">EgrG_002057300</name>
</gene>
<dbReference type="Proteomes" id="UP000492820">
    <property type="component" value="Unassembled WGS sequence"/>
</dbReference>
<dbReference type="EMBL" id="LK028702">
    <property type="protein sequence ID" value="CDS25066.1"/>
    <property type="molecule type" value="Genomic_DNA"/>
</dbReference>
<feature type="compositionally biased region" description="Polar residues" evidence="1">
    <location>
        <begin position="12"/>
        <end position="21"/>
    </location>
</feature>